<feature type="compositionally biased region" description="Basic and acidic residues" evidence="1">
    <location>
        <begin position="218"/>
        <end position="228"/>
    </location>
</feature>
<feature type="compositionally biased region" description="Pro residues" evidence="1">
    <location>
        <begin position="236"/>
        <end position="245"/>
    </location>
</feature>
<gene>
    <name evidence="2" type="ORF">CSUI_009893</name>
</gene>
<sequence length="245" mass="26328">MMATTPVHRMVAPTPGEGSTAREEEDTARERDAAIITSQAEKSKASEPSADDGDASAPLVQPPSPSSTGVEPRETWRGGLRNKLTKLLLASGLGEDRGGEKNIVGGKAKLTGRMSSQSHDPDGPFRTHAPGGGVMTPQEEEEMQEGEKRDDSGCSSHIATLVQNTPRGTLLVTPGEGLGRVVTSEMLLSSRSYQEADREYDRDTAIRNLHRLSAVDPQHLRSPFESRDASYQLEDTPPPGGDEEE</sequence>
<proteinExistence type="predicted"/>
<dbReference type="AlphaFoldDB" id="A0A2C6KFJ3"/>
<organism evidence="2 3">
    <name type="scientific">Cystoisospora suis</name>
    <dbReference type="NCBI Taxonomy" id="483139"/>
    <lineage>
        <taxon>Eukaryota</taxon>
        <taxon>Sar</taxon>
        <taxon>Alveolata</taxon>
        <taxon>Apicomplexa</taxon>
        <taxon>Conoidasida</taxon>
        <taxon>Coccidia</taxon>
        <taxon>Eucoccidiorida</taxon>
        <taxon>Eimeriorina</taxon>
        <taxon>Sarcocystidae</taxon>
        <taxon>Cystoisospora</taxon>
    </lineage>
</organism>
<name>A0A2C6KFJ3_9APIC</name>
<evidence type="ECO:0000313" key="3">
    <source>
        <dbReference type="Proteomes" id="UP000221165"/>
    </source>
</evidence>
<feature type="region of interest" description="Disordered" evidence="1">
    <location>
        <begin position="94"/>
        <end position="156"/>
    </location>
</feature>
<dbReference type="Proteomes" id="UP000221165">
    <property type="component" value="Unassembled WGS sequence"/>
</dbReference>
<protein>
    <submittedName>
        <fullName evidence="2">Uncharacterized protein</fullName>
    </submittedName>
</protein>
<dbReference type="EMBL" id="MIGC01006262">
    <property type="protein sequence ID" value="PHJ16297.1"/>
    <property type="molecule type" value="Genomic_DNA"/>
</dbReference>
<dbReference type="VEuPathDB" id="ToxoDB:CSUI_009893"/>
<feature type="non-terminal residue" evidence="2">
    <location>
        <position position="245"/>
    </location>
</feature>
<dbReference type="RefSeq" id="XP_067918026.1">
    <property type="nucleotide sequence ID" value="XM_068070002.1"/>
</dbReference>
<evidence type="ECO:0000256" key="1">
    <source>
        <dbReference type="SAM" id="MobiDB-lite"/>
    </source>
</evidence>
<feature type="region of interest" description="Disordered" evidence="1">
    <location>
        <begin position="1"/>
        <end position="80"/>
    </location>
</feature>
<dbReference type="GeneID" id="94433213"/>
<keyword evidence="3" id="KW-1185">Reference proteome</keyword>
<reference evidence="2 3" key="1">
    <citation type="journal article" date="2017" name="Int. J. Parasitol.">
        <title>The genome of the protozoan parasite Cystoisospora suis and a reverse vaccinology approach to identify vaccine candidates.</title>
        <authorList>
            <person name="Palmieri N."/>
            <person name="Shrestha A."/>
            <person name="Ruttkowski B."/>
            <person name="Beck T."/>
            <person name="Vogl C."/>
            <person name="Tomley F."/>
            <person name="Blake D.P."/>
            <person name="Joachim A."/>
        </authorList>
    </citation>
    <scope>NUCLEOTIDE SEQUENCE [LARGE SCALE GENOMIC DNA]</scope>
    <source>
        <strain evidence="2 3">Wien I</strain>
    </source>
</reference>
<comment type="caution">
    <text evidence="2">The sequence shown here is derived from an EMBL/GenBank/DDBJ whole genome shotgun (WGS) entry which is preliminary data.</text>
</comment>
<evidence type="ECO:0000313" key="2">
    <source>
        <dbReference type="EMBL" id="PHJ16297.1"/>
    </source>
</evidence>
<accession>A0A2C6KFJ3</accession>
<feature type="region of interest" description="Disordered" evidence="1">
    <location>
        <begin position="211"/>
        <end position="245"/>
    </location>
</feature>